<dbReference type="SMART" id="SM00530">
    <property type="entry name" value="HTH_XRE"/>
    <property type="match status" value="1"/>
</dbReference>
<dbReference type="GO" id="GO:0003677">
    <property type="term" value="F:DNA binding"/>
    <property type="evidence" value="ECO:0007669"/>
    <property type="project" value="InterPro"/>
</dbReference>
<dbReference type="KEGG" id="asoc:CB4_01773"/>
<sequence length="173" mass="19828">MFRDARKCAGLSREEAAFRIKVATKSLSNYEDGKTVPGPDVVIGMSREYGRPDITQRYCREYCPIGARYGYIHLDNISMNLSDIWMKLRQELKEALAAIEAGEDIVINKRGPEDFTPAEWDELMLHTDQFMDVEHNIEILKIRLGEMTDVSQLVSQHNQKMIDRGYARKGVSV</sequence>
<evidence type="ECO:0000313" key="1">
    <source>
        <dbReference type="EMBL" id="BAU27599.1"/>
    </source>
</evidence>
<keyword evidence="2" id="KW-1185">Reference proteome</keyword>
<evidence type="ECO:0000313" key="2">
    <source>
        <dbReference type="Proteomes" id="UP000217696"/>
    </source>
</evidence>
<dbReference type="CDD" id="cd00093">
    <property type="entry name" value="HTH_XRE"/>
    <property type="match status" value="1"/>
</dbReference>
<gene>
    <name evidence="1" type="ORF">CB4_01773</name>
</gene>
<dbReference type="Proteomes" id="UP000217696">
    <property type="component" value="Chromosome"/>
</dbReference>
<dbReference type="EMBL" id="AP017312">
    <property type="protein sequence ID" value="BAU27599.1"/>
    <property type="molecule type" value="Genomic_DNA"/>
</dbReference>
<dbReference type="SUPFAM" id="SSF47413">
    <property type="entry name" value="lambda repressor-like DNA-binding domains"/>
    <property type="match status" value="1"/>
</dbReference>
<dbReference type="PROSITE" id="PS50943">
    <property type="entry name" value="HTH_CROC1"/>
    <property type="match status" value="1"/>
</dbReference>
<dbReference type="Gene3D" id="1.10.260.40">
    <property type="entry name" value="lambda repressor-like DNA-binding domains"/>
    <property type="match status" value="1"/>
</dbReference>
<dbReference type="Pfam" id="PF01381">
    <property type="entry name" value="HTH_3"/>
    <property type="match status" value="1"/>
</dbReference>
<dbReference type="AlphaFoldDB" id="A0A0U5B2P8"/>
<dbReference type="InterPro" id="IPR010982">
    <property type="entry name" value="Lambda_DNA-bd_dom_sf"/>
</dbReference>
<dbReference type="OrthoDB" id="1685177at2"/>
<protein>
    <submittedName>
        <fullName evidence="1">Helix-turn-helix protein</fullName>
    </submittedName>
</protein>
<dbReference type="RefSeq" id="WP_096465063.1">
    <property type="nucleotide sequence ID" value="NZ_AP017312.1"/>
</dbReference>
<organism evidence="1 2">
    <name type="scientific">Aneurinibacillus soli</name>
    <dbReference type="NCBI Taxonomy" id="1500254"/>
    <lineage>
        <taxon>Bacteria</taxon>
        <taxon>Bacillati</taxon>
        <taxon>Bacillota</taxon>
        <taxon>Bacilli</taxon>
        <taxon>Bacillales</taxon>
        <taxon>Paenibacillaceae</taxon>
        <taxon>Aneurinibacillus group</taxon>
        <taxon>Aneurinibacillus</taxon>
    </lineage>
</organism>
<dbReference type="InterPro" id="IPR001387">
    <property type="entry name" value="Cro/C1-type_HTH"/>
</dbReference>
<proteinExistence type="predicted"/>
<accession>A0A0U5B2P8</accession>
<reference evidence="1 2" key="1">
    <citation type="submission" date="2015-12" db="EMBL/GenBank/DDBJ databases">
        <title>Genome sequence of Aneurinibacillus soli.</title>
        <authorList>
            <person name="Lee J.S."/>
            <person name="Lee K.C."/>
            <person name="Kim K.K."/>
            <person name="Lee B.W."/>
        </authorList>
    </citation>
    <scope>NUCLEOTIDE SEQUENCE [LARGE SCALE GENOMIC DNA]</scope>
    <source>
        <strain evidence="1 2">CB4</strain>
    </source>
</reference>
<name>A0A0U5B2P8_9BACL</name>